<dbReference type="InterPro" id="IPR045053">
    <property type="entry name" value="MAN-like"/>
</dbReference>
<feature type="transmembrane region" description="Helical" evidence="6">
    <location>
        <begin position="73"/>
        <end position="92"/>
    </location>
</feature>
<proteinExistence type="inferred from homology"/>
<gene>
    <name evidence="8" type="ORF">CSSPTR1EN2_LOCUS13355</name>
</gene>
<keyword evidence="9" id="KW-1185">Reference proteome</keyword>
<dbReference type="Gene3D" id="3.20.20.80">
    <property type="entry name" value="Glycosidases"/>
    <property type="match status" value="1"/>
</dbReference>
<dbReference type="PANTHER" id="PTHR31451:SF45">
    <property type="entry name" value="MANNAN ENDO-1,4-BETA-MANNOSIDASE 2"/>
    <property type="match status" value="1"/>
</dbReference>
<sequence>MAWTFTIQVSMAILLYLLLFCRTGEEMRSNNVSSFVQRSGQQLFLDGAPFYVNGWNSYWLMVQSIEDSTRPRMFAVMMAAAALGLTVCRTWAFNDATYQALQISPGNYDENVFQALDQVIAVAQQNGVRLLLSLVNNWENYGGKAQYVAWARRAGQDVSSADDFFTNPTCRQYYKDHVTAVLTRVNTFTQVQYCNDPTIFAWELMNEPECQADPSGDTLQEWIVEMAAHVKSLDQNHLLTVGTQGFYAKSNGKLEINPNSYASTLGTDFIRNHMAPGIDFATAHAYPDTWLSSQDPSEKLQFLHKWVLAHIQHSAEILNQPVIFTEFGLSDQKSGFSIQLRNEFNNIVYDQVYSSVLEGGAAGGALFWQFLHEEMADWNDGFGIFPTEPSSTTELIAAQSVRLKSASGARFTCPAIETSNTEEKHEHNITRILKRLHLWK</sequence>
<protein>
    <recommendedName>
        <fullName evidence="3">mannan endo-1,4-beta-mannosidase</fullName>
        <ecNumber evidence="3">3.2.1.78</ecNumber>
    </recommendedName>
</protein>
<dbReference type="Proteomes" id="UP001497512">
    <property type="component" value="Chromosome 2"/>
</dbReference>
<feature type="transmembrane region" description="Helical" evidence="6">
    <location>
        <begin position="6"/>
        <end position="24"/>
    </location>
</feature>
<dbReference type="InterPro" id="IPR001547">
    <property type="entry name" value="Glyco_hydro_5"/>
</dbReference>
<evidence type="ECO:0000313" key="9">
    <source>
        <dbReference type="Proteomes" id="UP001497512"/>
    </source>
</evidence>
<dbReference type="EMBL" id="OZ019894">
    <property type="protein sequence ID" value="CAK9216206.1"/>
    <property type="molecule type" value="Genomic_DNA"/>
</dbReference>
<evidence type="ECO:0000256" key="6">
    <source>
        <dbReference type="SAM" id="Phobius"/>
    </source>
</evidence>
<evidence type="ECO:0000256" key="1">
    <source>
        <dbReference type="ARBA" id="ARBA00001678"/>
    </source>
</evidence>
<keyword evidence="6" id="KW-0812">Transmembrane</keyword>
<dbReference type="InterPro" id="IPR017853">
    <property type="entry name" value="GH"/>
</dbReference>
<evidence type="ECO:0000256" key="3">
    <source>
        <dbReference type="ARBA" id="ARBA00012706"/>
    </source>
</evidence>
<keyword evidence="4" id="KW-0378">Hydrolase</keyword>
<dbReference type="Pfam" id="PF26410">
    <property type="entry name" value="GH5_mannosidase"/>
    <property type="match status" value="1"/>
</dbReference>
<dbReference type="EC" id="3.2.1.78" evidence="3"/>
<reference evidence="8" key="1">
    <citation type="submission" date="2024-02" db="EMBL/GenBank/DDBJ databases">
        <authorList>
            <consortium name="ELIXIR-Norway"/>
            <consortium name="Elixir Norway"/>
        </authorList>
    </citation>
    <scope>NUCLEOTIDE SEQUENCE</scope>
</reference>
<accession>A0ABP0UA53</accession>
<organism evidence="8 9">
    <name type="scientific">Sphagnum troendelagicum</name>
    <dbReference type="NCBI Taxonomy" id="128251"/>
    <lineage>
        <taxon>Eukaryota</taxon>
        <taxon>Viridiplantae</taxon>
        <taxon>Streptophyta</taxon>
        <taxon>Embryophyta</taxon>
        <taxon>Bryophyta</taxon>
        <taxon>Sphagnophytina</taxon>
        <taxon>Sphagnopsida</taxon>
        <taxon>Sphagnales</taxon>
        <taxon>Sphagnaceae</taxon>
        <taxon>Sphagnum</taxon>
    </lineage>
</organism>
<evidence type="ECO:0000256" key="2">
    <source>
        <dbReference type="ARBA" id="ARBA00005641"/>
    </source>
</evidence>
<dbReference type="SUPFAM" id="SSF51445">
    <property type="entry name" value="(Trans)glycosidases"/>
    <property type="match status" value="1"/>
</dbReference>
<feature type="domain" description="Glycoside hydrolase family 5" evidence="7">
    <location>
        <begin position="33"/>
        <end position="370"/>
    </location>
</feature>
<dbReference type="PANTHER" id="PTHR31451">
    <property type="match status" value="1"/>
</dbReference>
<keyword evidence="6" id="KW-0472">Membrane</keyword>
<keyword evidence="6" id="KW-1133">Transmembrane helix</keyword>
<evidence type="ECO:0000256" key="4">
    <source>
        <dbReference type="ARBA" id="ARBA00022801"/>
    </source>
</evidence>
<comment type="catalytic activity">
    <reaction evidence="1">
        <text>Random hydrolysis of (1-&gt;4)-beta-D-mannosidic linkages in mannans, galactomannans and glucomannans.</text>
        <dbReference type="EC" id="3.2.1.78"/>
    </reaction>
</comment>
<evidence type="ECO:0000313" key="8">
    <source>
        <dbReference type="EMBL" id="CAK9216206.1"/>
    </source>
</evidence>
<name>A0ABP0UA53_9BRYO</name>
<evidence type="ECO:0000256" key="5">
    <source>
        <dbReference type="ARBA" id="ARBA00023295"/>
    </source>
</evidence>
<evidence type="ECO:0000259" key="7">
    <source>
        <dbReference type="Pfam" id="PF26410"/>
    </source>
</evidence>
<keyword evidence="5" id="KW-0326">Glycosidase</keyword>
<comment type="similarity">
    <text evidence="2">Belongs to the glycosyl hydrolase 5 (cellulase A) family.</text>
</comment>